<feature type="transmembrane region" description="Helical" evidence="2">
    <location>
        <begin position="46"/>
        <end position="65"/>
    </location>
</feature>
<accession>A0AAV4LM31</accession>
<feature type="transmembrane region" description="Helical" evidence="2">
    <location>
        <begin position="77"/>
        <end position="103"/>
    </location>
</feature>
<feature type="compositionally biased region" description="Basic and acidic residues" evidence="1">
    <location>
        <begin position="1901"/>
        <end position="1913"/>
    </location>
</feature>
<sequence>MHLRVVNLMRFVAIAAVLSGMAQTSAIYCMADYSMPGGASYVYERATAFFVGCALAGPVVSCWFMGNWFMRLVDADFSLFFTSFQVSSALTVLCATLTTYIFMSNEHKTCLDEECWFPLLVSSPCHIPAASLKRQMSSLYLPLLWTVNPVFIAFVIALTLNASSLNLVFWQFLVYAFFSALPPFMAFMDRENAFFGLPRYNSTRSHIKSLKRYTRSEVLKTSTANAYQKRCNVKELSDVAADQEARGASLMRPASNMRKSGFYVPRVSSNTQWSLLKGELWAKWQNRDATYRLCSEALEDLYQTVMEMLCLESGSFYDNVEPMVEKYRNWVSCTGSLHDMPFSIDTSWEPTKVLHGILLHEKAVIMLHLERTGKMYAEGLTDRIKDTTCSLSNRVLRVGLCCVSVLRTVVNNVLQEEAGDADSSHIKSLRLGGNIRESLLNIPDCSCCNMTDQKDVQAFLHNSVDAVKARCDSMIRDISQQKWCSDDGGQPQTLGLEAVKRLACMLRGYCESVMLLVNMMLLVDEMILLQEWLCKMCWKLSELYYKLEDRGRCDCYLAPKSSGDHEDNATKCPWICFRQLVHMLCQALVLMHSYKSEVTTRIKNISKCCVDGVQPEMLRSEALGGIEVFDALRTLVILVFAMFDLINLEECLKKKNGEQFIANPVTNSKCKSTYHLLLPSAEYLVVVAGQIISPDETYGGHLIDDVVLWYSGLLRTMWQLCPEMDLNKDASYIPIIRKDEDLDIVEPKDEFLGKDVELANLLNTGVLGGLIAKNILDNRSKAYTATYNGSDVSGSQHGVYNSASSPAHNSSSGTMSDGVSPSTPCAGFTGQQDLNQFMATIKAALACGRSISACNNQVDALIKTFDPSKLNLPATPEQKSCDEDCCKNEAEVVRFAKFVSRLVTSVADEKNLCQTQTAGKQICDCCSSSSCTLCKSEKHLLVFKILEYFFGCSKCTEVKCDNLSCNVLWIISSSFKDVFQQDLKICTTCVTKHASGSSCSGTFECQMCTGSPTCELCTKLKSLTASGNSQLCRNAECWRQNIRCLVLCGKTCTGTPKPCETKECDGQCPCEKSQPCKCQSCPLKRLSTAMFYCKTCISGGNTSSQQQTTTTTSCSCGLTDCACQINLQVTSGSKVAMGTNCCSHRLGCALNIMNQDLTALKANAGYLKENIAKISSCVDKVKAKVQGLNSTLDSFYSLLLFAHCGIEARREKLAKLYDVSDRVQSIFPCYGKEIKAMAKKEDSVVQALLGLLQHCLYTAYNEMRLVSSVTWTFATVVMQNLRLKHLNKNLSHLKGDMNRNWSGLLNLKGSHPLAFGNLGFIPAMSNLTGLTMVDSVHGGYMNRADARRGVEHNVGGLNYAPFSICLKYIWVLLCFVTVMRLFGWFGVQEGAKGSTLLMTLITALSALQVATAVRGSALHASAFNGSTGRTGTRINVMVLLGLIVIFFLSWISNLVSGYSGMSSGLTYVTHQLRVAGIYDSGTSSKNHLVLRTVSETIFSDMQSFHGLFRFSSVYPGQSMSSSPYIWGSLAMTTAVATSFTDFPAVRKTVKFPKFFKQQNYRYYKTVDWILDLSAFLSIYPERAEMLNETTHFTKNLDLDVQLLWYAWEAETLVTDEVLRNMALCEDLLYGLNKEFLEDMEQMQNKKDMLNVLSAWNAFYDVQANILPQKVLGLLSSHLLTKGQRVVQQEEVARQISEDWEKYYTWLAYCTWDMSSGNSDWESAISSSSQMTRRKEDKPERRIGIRGYFASRYKFNFDRLLTKLRLTKSKIGIETANVDNTEKHVDGLSSAGEPSLQQVKASVGTPDHDSKKIRAQKLSEKAKKASSVEKSRKRRDGRSERPTSKEFDVDKVLDTMVQSSPGGNKGKNKGVNETKPIQLNAGANPPQELQPSNKDPVQQIQSDEKLPLAEETKSENVEDLIDSLTSNGPCKECLEHFKRAHIWILSEEEDLYLPAQPDCCSEFEDIMELSGMIELGEKWKRRKTDFCATMGDNESSCMEAVEAAFEKLVAFTKGNPDLDDLTWQFYNMAFGFDPKKAIKKGRYVCKTPLPPELTEENEEIAYYKSSLLSMYPKQGNGADDARRRDVLRAIQMDDSDDNWWHVLTWLGRWSVFNGMPISQREARYLL</sequence>
<dbReference type="EMBL" id="BPLF01000001">
    <property type="protein sequence ID" value="GIX60753.1"/>
    <property type="molecule type" value="Genomic_DNA"/>
</dbReference>
<keyword evidence="4" id="KW-0378">Hydrolase</keyword>
<proteinExistence type="predicted"/>
<feature type="transmembrane region" description="Helical" evidence="2">
    <location>
        <begin position="168"/>
        <end position="187"/>
    </location>
</feature>
<feature type="region of interest" description="Disordered" evidence="1">
    <location>
        <begin position="1783"/>
        <end position="1913"/>
    </location>
</feature>
<protein>
    <submittedName>
        <fullName evidence="4">Cytosol aminopeptidase family, catalytic domain containing family</fullName>
    </submittedName>
</protein>
<evidence type="ECO:0000256" key="1">
    <source>
        <dbReference type="SAM" id="MobiDB-lite"/>
    </source>
</evidence>
<feature type="compositionally biased region" description="Basic and acidic residues" evidence="1">
    <location>
        <begin position="1836"/>
        <end position="1852"/>
    </location>
</feature>
<evidence type="ECO:0000313" key="5">
    <source>
        <dbReference type="Proteomes" id="UP001497744"/>
    </source>
</evidence>
<keyword evidence="3" id="KW-0732">Signal</keyword>
<feature type="signal peptide" evidence="3">
    <location>
        <begin position="1"/>
        <end position="26"/>
    </location>
</feature>
<dbReference type="RefSeq" id="XP_067712824.1">
    <property type="nucleotide sequence ID" value="XM_067856723.1"/>
</dbReference>
<feature type="compositionally biased region" description="Basic and acidic residues" evidence="1">
    <location>
        <begin position="1805"/>
        <end position="1829"/>
    </location>
</feature>
<feature type="transmembrane region" description="Helical" evidence="2">
    <location>
        <begin position="1393"/>
        <end position="1413"/>
    </location>
</feature>
<reference evidence="4 5" key="1">
    <citation type="submission" date="2021-06" db="EMBL/GenBank/DDBJ databases">
        <title>Genome sequence of Babesia caballi.</title>
        <authorList>
            <person name="Yamagishi J."/>
            <person name="Kidaka T."/>
            <person name="Ochi A."/>
        </authorList>
    </citation>
    <scope>NUCLEOTIDE SEQUENCE [LARGE SCALE GENOMIC DNA]</scope>
    <source>
        <strain evidence="4">USDA-D6B2</strain>
    </source>
</reference>
<keyword evidence="4" id="KW-0645">Protease</keyword>
<keyword evidence="5" id="KW-1185">Reference proteome</keyword>
<feature type="chain" id="PRO_5043573689" evidence="3">
    <location>
        <begin position="27"/>
        <end position="2125"/>
    </location>
</feature>
<comment type="caution">
    <text evidence="4">The sequence shown here is derived from an EMBL/GenBank/DDBJ whole genome shotgun (WGS) entry which is preliminary data.</text>
</comment>
<keyword evidence="2" id="KW-0472">Membrane</keyword>
<feature type="transmembrane region" description="Helical" evidence="2">
    <location>
        <begin position="139"/>
        <end position="162"/>
    </location>
</feature>
<dbReference type="Proteomes" id="UP001497744">
    <property type="component" value="Unassembled WGS sequence"/>
</dbReference>
<gene>
    <name evidence="4" type="ORF">BcabD6B2_01880</name>
</gene>
<feature type="compositionally biased region" description="Polar residues" evidence="1">
    <location>
        <begin position="1886"/>
        <end position="1900"/>
    </location>
</feature>
<organism evidence="4 5">
    <name type="scientific">Babesia caballi</name>
    <dbReference type="NCBI Taxonomy" id="5871"/>
    <lineage>
        <taxon>Eukaryota</taxon>
        <taxon>Sar</taxon>
        <taxon>Alveolata</taxon>
        <taxon>Apicomplexa</taxon>
        <taxon>Aconoidasida</taxon>
        <taxon>Piroplasmida</taxon>
        <taxon>Babesiidae</taxon>
        <taxon>Babesia</taxon>
    </lineage>
</organism>
<feature type="compositionally biased region" description="Low complexity" evidence="1">
    <location>
        <begin position="801"/>
        <end position="812"/>
    </location>
</feature>
<feature type="transmembrane region" description="Helical" evidence="2">
    <location>
        <begin position="1434"/>
        <end position="1452"/>
    </location>
</feature>
<dbReference type="GO" id="GO:0004177">
    <property type="term" value="F:aminopeptidase activity"/>
    <property type="evidence" value="ECO:0007669"/>
    <property type="project" value="UniProtKB-KW"/>
</dbReference>
<keyword evidence="2" id="KW-1133">Transmembrane helix</keyword>
<feature type="transmembrane region" description="Helical" evidence="2">
    <location>
        <begin position="1368"/>
        <end position="1387"/>
    </location>
</feature>
<name>A0AAV4LM31_BABCB</name>
<evidence type="ECO:0000313" key="4">
    <source>
        <dbReference type="EMBL" id="GIX60753.1"/>
    </source>
</evidence>
<evidence type="ECO:0000256" key="3">
    <source>
        <dbReference type="SAM" id="SignalP"/>
    </source>
</evidence>
<keyword evidence="2" id="KW-0812">Transmembrane</keyword>
<feature type="region of interest" description="Disordered" evidence="1">
    <location>
        <begin position="798"/>
        <end position="821"/>
    </location>
</feature>
<dbReference type="GeneID" id="94192236"/>
<evidence type="ECO:0000256" key="2">
    <source>
        <dbReference type="SAM" id="Phobius"/>
    </source>
</evidence>
<keyword evidence="4" id="KW-0031">Aminopeptidase</keyword>